<sequence length="148" mass="15400">LVCAFASNFSIELLGARGFESANLRQMAGHQGPPDGLTNPGRNPSAGQNGLRLLFESFSKTDSKSGPNNPFSGPNSTTHLFVSESQFVLCTRAAVTNMGGSNPHPAMGTSPIGSRPMPYMHHGAPSAHPIDQSPSGSPSSGSVLQRLL</sequence>
<dbReference type="AlphaFoldDB" id="A0A6H5G9M5"/>
<dbReference type="EMBL" id="CADCXU010007177">
    <property type="protein sequence ID" value="CAA9998523.1"/>
    <property type="molecule type" value="Genomic_DNA"/>
</dbReference>
<proteinExistence type="predicted"/>
<feature type="compositionally biased region" description="Low complexity" evidence="1">
    <location>
        <begin position="133"/>
        <end position="142"/>
    </location>
</feature>
<feature type="non-terminal residue" evidence="2">
    <location>
        <position position="1"/>
    </location>
</feature>
<accession>A0A6H5G9M5</accession>
<organism evidence="2 3">
    <name type="scientific">Nesidiocoris tenuis</name>
    <dbReference type="NCBI Taxonomy" id="355587"/>
    <lineage>
        <taxon>Eukaryota</taxon>
        <taxon>Metazoa</taxon>
        <taxon>Ecdysozoa</taxon>
        <taxon>Arthropoda</taxon>
        <taxon>Hexapoda</taxon>
        <taxon>Insecta</taxon>
        <taxon>Pterygota</taxon>
        <taxon>Neoptera</taxon>
        <taxon>Paraneoptera</taxon>
        <taxon>Hemiptera</taxon>
        <taxon>Heteroptera</taxon>
        <taxon>Panheteroptera</taxon>
        <taxon>Cimicomorpha</taxon>
        <taxon>Miridae</taxon>
        <taxon>Dicyphina</taxon>
        <taxon>Nesidiocoris</taxon>
    </lineage>
</organism>
<feature type="region of interest" description="Disordered" evidence="1">
    <location>
        <begin position="26"/>
        <end position="77"/>
    </location>
</feature>
<name>A0A6H5G9M5_9HEMI</name>
<protein>
    <submittedName>
        <fullName evidence="2">Uncharacterized protein</fullName>
    </submittedName>
</protein>
<evidence type="ECO:0000313" key="2">
    <source>
        <dbReference type="EMBL" id="CAA9998523.1"/>
    </source>
</evidence>
<feature type="region of interest" description="Disordered" evidence="1">
    <location>
        <begin position="97"/>
        <end position="148"/>
    </location>
</feature>
<evidence type="ECO:0000313" key="3">
    <source>
        <dbReference type="Proteomes" id="UP000479000"/>
    </source>
</evidence>
<feature type="compositionally biased region" description="Polar residues" evidence="1">
    <location>
        <begin position="58"/>
        <end position="77"/>
    </location>
</feature>
<gene>
    <name evidence="2" type="ORF">NTEN_LOCUS4806</name>
</gene>
<dbReference type="Proteomes" id="UP000479000">
    <property type="component" value="Unassembled WGS sequence"/>
</dbReference>
<reference evidence="2 3" key="1">
    <citation type="submission" date="2020-02" db="EMBL/GenBank/DDBJ databases">
        <authorList>
            <person name="Ferguson B K."/>
        </authorList>
    </citation>
    <scope>NUCLEOTIDE SEQUENCE [LARGE SCALE GENOMIC DNA]</scope>
</reference>
<keyword evidence="3" id="KW-1185">Reference proteome</keyword>
<evidence type="ECO:0000256" key="1">
    <source>
        <dbReference type="SAM" id="MobiDB-lite"/>
    </source>
</evidence>